<proteinExistence type="predicted"/>
<dbReference type="Proteomes" id="UP000238634">
    <property type="component" value="Unassembled WGS sequence"/>
</dbReference>
<protein>
    <submittedName>
        <fullName evidence="1">Uncharacterized protein</fullName>
    </submittedName>
</protein>
<accession>A0A2T1CZS1</accession>
<organism evidence="1 2">
    <name type="scientific">Phormidesmis priestleyi ULC007</name>
    <dbReference type="NCBI Taxonomy" id="1920490"/>
    <lineage>
        <taxon>Bacteria</taxon>
        <taxon>Bacillati</taxon>
        <taxon>Cyanobacteriota</taxon>
        <taxon>Cyanophyceae</taxon>
        <taxon>Leptolyngbyales</taxon>
        <taxon>Leptolyngbyaceae</taxon>
        <taxon>Phormidesmis</taxon>
    </lineage>
</organism>
<comment type="caution">
    <text evidence="1">The sequence shown here is derived from an EMBL/GenBank/DDBJ whole genome shotgun (WGS) entry which is preliminary data.</text>
</comment>
<name>A0A2T1CZS1_9CYAN</name>
<sequence length="155" mass="18074">MRVVRRADNLNVAGVIILFPVSSESEFNFFQPPSKSFYLTSDNPVDPFIRAAVGDENCTSVYIRAWIIDPMFFNPATLYQLLDDTQKTLKRMQSDFPQLCDLYSIILHPVHEELRRVLGFERIYQDTQRSYSWVYLAADRFVNLDIKQALTNLKI</sequence>
<dbReference type="STRING" id="1920490.GCA_001895925_00547"/>
<reference evidence="1 2" key="1">
    <citation type="submission" date="2018-02" db="EMBL/GenBank/DDBJ databases">
        <authorList>
            <person name="Cohen D.B."/>
            <person name="Kent A.D."/>
        </authorList>
    </citation>
    <scope>NUCLEOTIDE SEQUENCE [LARGE SCALE GENOMIC DNA]</scope>
    <source>
        <strain evidence="1 2">ULC007</strain>
    </source>
</reference>
<reference evidence="1 2" key="2">
    <citation type="submission" date="2018-03" db="EMBL/GenBank/DDBJ databases">
        <title>The ancient ancestry and fast evolution of plastids.</title>
        <authorList>
            <person name="Moore K.R."/>
            <person name="Magnabosco C."/>
            <person name="Momper L."/>
            <person name="Gold D.A."/>
            <person name="Bosak T."/>
            <person name="Fournier G.P."/>
        </authorList>
    </citation>
    <scope>NUCLEOTIDE SEQUENCE [LARGE SCALE GENOMIC DNA]</scope>
    <source>
        <strain evidence="1 2">ULC007</strain>
    </source>
</reference>
<dbReference type="EMBL" id="PVWG01000122">
    <property type="protein sequence ID" value="PSB13752.1"/>
    <property type="molecule type" value="Genomic_DNA"/>
</dbReference>
<evidence type="ECO:0000313" key="1">
    <source>
        <dbReference type="EMBL" id="PSB13752.1"/>
    </source>
</evidence>
<evidence type="ECO:0000313" key="2">
    <source>
        <dbReference type="Proteomes" id="UP000238634"/>
    </source>
</evidence>
<dbReference type="AlphaFoldDB" id="A0A2T1CZS1"/>
<gene>
    <name evidence="1" type="ORF">C7B65_26920</name>
</gene>
<keyword evidence="2" id="KW-1185">Reference proteome</keyword>